<dbReference type="Pfam" id="PF02518">
    <property type="entry name" value="HATPase_c"/>
    <property type="match status" value="1"/>
</dbReference>
<evidence type="ECO:0000256" key="9">
    <source>
        <dbReference type="ARBA" id="ARBA00022777"/>
    </source>
</evidence>
<evidence type="ECO:0000256" key="16">
    <source>
        <dbReference type="SAM" id="Phobius"/>
    </source>
</evidence>
<dbReference type="RefSeq" id="WP_152196380.1">
    <property type="nucleotide sequence ID" value="NZ_VUKD01000005.1"/>
</dbReference>
<keyword evidence="9" id="KW-0418">Kinase</keyword>
<dbReference type="InterPro" id="IPR005467">
    <property type="entry name" value="His_kinase_dom"/>
</dbReference>
<dbReference type="InterPro" id="IPR047669">
    <property type="entry name" value="MtrAB_MtrB"/>
</dbReference>
<dbReference type="PANTHER" id="PTHR43711">
    <property type="entry name" value="TWO-COMPONENT HISTIDINE KINASE"/>
    <property type="match status" value="1"/>
</dbReference>
<evidence type="ECO:0000313" key="20">
    <source>
        <dbReference type="Proteomes" id="UP000437709"/>
    </source>
</evidence>
<dbReference type="InterPro" id="IPR003661">
    <property type="entry name" value="HisK_dim/P_dom"/>
</dbReference>
<dbReference type="Gene3D" id="1.10.287.130">
    <property type="match status" value="1"/>
</dbReference>
<reference evidence="19 20" key="1">
    <citation type="submission" date="2019-10" db="EMBL/GenBank/DDBJ databases">
        <title>Georgenia wutianyii sp. nov. and Georgenia yuyongxinii sp. nov. isolated from plateau pika (Ochotona curzoniae) in the Qinghai-Tibet plateau of China.</title>
        <authorList>
            <person name="Tian Z."/>
        </authorList>
    </citation>
    <scope>NUCLEOTIDE SEQUENCE [LARGE SCALE GENOMIC DNA]</scope>
    <source>
        <strain evidence="19 20">JCM 19765</strain>
    </source>
</reference>
<dbReference type="SUPFAM" id="SSF47384">
    <property type="entry name" value="Homodimeric domain of signal transducing histidine kinase"/>
    <property type="match status" value="1"/>
</dbReference>
<keyword evidence="13 16" id="KW-0472">Membrane</keyword>
<keyword evidence="8" id="KW-0547">Nucleotide-binding</keyword>
<dbReference type="InterPro" id="IPR003594">
    <property type="entry name" value="HATPase_dom"/>
</dbReference>
<dbReference type="SUPFAM" id="SSF55874">
    <property type="entry name" value="ATPase domain of HSP90 chaperone/DNA topoisomerase II/histidine kinase"/>
    <property type="match status" value="1"/>
</dbReference>
<feature type="transmembrane region" description="Helical" evidence="16">
    <location>
        <begin position="57"/>
        <end position="80"/>
    </location>
</feature>
<dbReference type="PRINTS" id="PR00344">
    <property type="entry name" value="BCTRLSENSOR"/>
</dbReference>
<feature type="domain" description="Histidine kinase" evidence="17">
    <location>
        <begin position="326"/>
        <end position="543"/>
    </location>
</feature>
<evidence type="ECO:0000259" key="17">
    <source>
        <dbReference type="PROSITE" id="PS50109"/>
    </source>
</evidence>
<evidence type="ECO:0000256" key="2">
    <source>
        <dbReference type="ARBA" id="ARBA00004651"/>
    </source>
</evidence>
<dbReference type="InterPro" id="IPR004358">
    <property type="entry name" value="Sig_transdc_His_kin-like_C"/>
</dbReference>
<evidence type="ECO:0000256" key="8">
    <source>
        <dbReference type="ARBA" id="ARBA00022741"/>
    </source>
</evidence>
<comment type="catalytic activity">
    <reaction evidence="1">
        <text>ATP + protein L-histidine = ADP + protein N-phospho-L-histidine.</text>
        <dbReference type="EC" id="2.7.13.3"/>
    </reaction>
</comment>
<dbReference type="SMART" id="SM00388">
    <property type="entry name" value="HisKA"/>
    <property type="match status" value="1"/>
</dbReference>
<dbReference type="NCBIfam" id="NF040691">
    <property type="entry name" value="MtrAB_MtrB"/>
    <property type="match status" value="1"/>
</dbReference>
<keyword evidence="7 16" id="KW-0812">Transmembrane</keyword>
<dbReference type="EC" id="2.7.13.3" evidence="3"/>
<feature type="region of interest" description="Disordered" evidence="15">
    <location>
        <begin position="1"/>
        <end position="35"/>
    </location>
</feature>
<keyword evidence="10" id="KW-0067">ATP-binding</keyword>
<proteinExistence type="predicted"/>
<evidence type="ECO:0000256" key="3">
    <source>
        <dbReference type="ARBA" id="ARBA00012438"/>
    </source>
</evidence>
<evidence type="ECO:0000256" key="6">
    <source>
        <dbReference type="ARBA" id="ARBA00022679"/>
    </source>
</evidence>
<keyword evidence="20" id="KW-1185">Reference proteome</keyword>
<evidence type="ECO:0000256" key="12">
    <source>
        <dbReference type="ARBA" id="ARBA00023012"/>
    </source>
</evidence>
<dbReference type="SUPFAM" id="SSF158472">
    <property type="entry name" value="HAMP domain-like"/>
    <property type="match status" value="1"/>
</dbReference>
<evidence type="ECO:0000256" key="15">
    <source>
        <dbReference type="SAM" id="MobiDB-lite"/>
    </source>
</evidence>
<feature type="region of interest" description="Disordered" evidence="15">
    <location>
        <begin position="546"/>
        <end position="584"/>
    </location>
</feature>
<dbReference type="CDD" id="cd00075">
    <property type="entry name" value="HATPase"/>
    <property type="match status" value="1"/>
</dbReference>
<evidence type="ECO:0000313" key="19">
    <source>
        <dbReference type="EMBL" id="MPV37791.1"/>
    </source>
</evidence>
<dbReference type="CDD" id="cd00082">
    <property type="entry name" value="HisKA"/>
    <property type="match status" value="1"/>
</dbReference>
<dbReference type="FunFam" id="1.10.287.130:FF:000010">
    <property type="entry name" value="Two-component sensor histidine kinase"/>
    <property type="match status" value="1"/>
</dbReference>
<organism evidence="19 20">
    <name type="scientific">Georgenia subflava</name>
    <dbReference type="NCBI Taxonomy" id="1622177"/>
    <lineage>
        <taxon>Bacteria</taxon>
        <taxon>Bacillati</taxon>
        <taxon>Actinomycetota</taxon>
        <taxon>Actinomycetes</taxon>
        <taxon>Micrococcales</taxon>
        <taxon>Bogoriellaceae</taxon>
        <taxon>Georgenia</taxon>
    </lineage>
</organism>
<gene>
    <name evidence="19" type="ORF">GB881_12200</name>
</gene>
<dbReference type="InterPro" id="IPR036097">
    <property type="entry name" value="HisK_dim/P_sf"/>
</dbReference>
<evidence type="ECO:0000256" key="11">
    <source>
        <dbReference type="ARBA" id="ARBA00022989"/>
    </source>
</evidence>
<dbReference type="Pfam" id="PF00672">
    <property type="entry name" value="HAMP"/>
    <property type="match status" value="1"/>
</dbReference>
<dbReference type="PROSITE" id="PS50109">
    <property type="entry name" value="HIS_KIN"/>
    <property type="match status" value="1"/>
</dbReference>
<keyword evidence="11 16" id="KW-1133">Transmembrane helix</keyword>
<name>A0A6N7EK57_9MICO</name>
<evidence type="ECO:0000256" key="13">
    <source>
        <dbReference type="ARBA" id="ARBA00023136"/>
    </source>
</evidence>
<dbReference type="EMBL" id="WHPC01000049">
    <property type="protein sequence ID" value="MPV37791.1"/>
    <property type="molecule type" value="Genomic_DNA"/>
</dbReference>
<sequence length="584" mass="63292">MSRDVDGGPHVVGVPATGSVPQPAGPATTYRPRTRPGLRVRLRRKVLSLAGRWRSSLSVRVVTFTIVGGLVALALLGGVISTQIRDGLYDERVGQMLEDAALRTQDAQQNFDNAVATTSQQVQQTANDWVRTLERAGSGLVGAILMRSPQATSSVTIAEPTTNTPIPLRELVRDELRDAVGAEGGQHWQPVSLPVAGDDEPGIVVGSTVTLPAAGPYELYLVYTLEPEEQTISLVLRVLAVGAVSLVLLLGAMTWLITRWVLHPVRQAAFTAERLADGLLDERMEVRGRDELALLGESFNEMATSLQDQIERMEELSRLQQRFVSDVSHELRTPLTTIRMAGELIHDAKDSFDPAVRRSAELLHTQLDRFESMLADLLEISRFDAGAAVLDVEERDMRELVARVVDLTAILADRKGSVVRVHAPERPCSADVDPRRVERILRNLVSNAIEHGEGRPIDITIALNATTVAVRVRDHGVGMSPDAAAHVFDRFWRGDPARARTTGGTGLGLSISVEDARLHGGSLQAWGRPGVGAAFLLTLPRRAGARHGTSPLPLSPEEDPPTTVRELVGPGDPTAWSGLTEEGR</sequence>
<dbReference type="FunFam" id="3.30.565.10:FF:000013">
    <property type="entry name" value="Two-component sensor histidine kinase"/>
    <property type="match status" value="1"/>
</dbReference>
<dbReference type="Proteomes" id="UP000437709">
    <property type="component" value="Unassembled WGS sequence"/>
</dbReference>
<evidence type="ECO:0000256" key="14">
    <source>
        <dbReference type="ARBA" id="ARBA00035305"/>
    </source>
</evidence>
<keyword evidence="12" id="KW-0902">Two-component regulatory system</keyword>
<dbReference type="Gene3D" id="6.10.340.10">
    <property type="match status" value="1"/>
</dbReference>
<dbReference type="Pfam" id="PF00512">
    <property type="entry name" value="HisKA"/>
    <property type="match status" value="1"/>
</dbReference>
<keyword evidence="6" id="KW-0808">Transferase</keyword>
<dbReference type="SMART" id="SM00387">
    <property type="entry name" value="HATPase_c"/>
    <property type="match status" value="1"/>
</dbReference>
<dbReference type="Gene3D" id="3.30.565.10">
    <property type="entry name" value="Histidine kinase-like ATPase, C-terminal domain"/>
    <property type="match status" value="1"/>
</dbReference>
<accession>A0A6N7EK57</accession>
<evidence type="ECO:0000256" key="4">
    <source>
        <dbReference type="ARBA" id="ARBA00022475"/>
    </source>
</evidence>
<dbReference type="AlphaFoldDB" id="A0A6N7EK57"/>
<dbReference type="GO" id="GO:0000155">
    <property type="term" value="F:phosphorelay sensor kinase activity"/>
    <property type="evidence" value="ECO:0007669"/>
    <property type="project" value="InterPro"/>
</dbReference>
<keyword evidence="4" id="KW-1003">Cell membrane</keyword>
<protein>
    <recommendedName>
        <fullName evidence="14">Sensor histidine kinase MtrB</fullName>
        <ecNumber evidence="3">2.7.13.3</ecNumber>
    </recommendedName>
</protein>
<evidence type="ECO:0000256" key="7">
    <source>
        <dbReference type="ARBA" id="ARBA00022692"/>
    </source>
</evidence>
<dbReference type="PANTHER" id="PTHR43711:SF1">
    <property type="entry name" value="HISTIDINE KINASE 1"/>
    <property type="match status" value="1"/>
</dbReference>
<evidence type="ECO:0000259" key="18">
    <source>
        <dbReference type="PROSITE" id="PS50885"/>
    </source>
</evidence>
<dbReference type="GO" id="GO:0005524">
    <property type="term" value="F:ATP binding"/>
    <property type="evidence" value="ECO:0007669"/>
    <property type="project" value="UniProtKB-KW"/>
</dbReference>
<comment type="caution">
    <text evidence="19">The sequence shown here is derived from an EMBL/GenBank/DDBJ whole genome shotgun (WGS) entry which is preliminary data.</text>
</comment>
<comment type="subcellular location">
    <subcellularLocation>
        <location evidence="2">Cell membrane</location>
        <topology evidence="2">Multi-pass membrane protein</topology>
    </subcellularLocation>
</comment>
<evidence type="ECO:0000256" key="1">
    <source>
        <dbReference type="ARBA" id="ARBA00000085"/>
    </source>
</evidence>
<keyword evidence="5" id="KW-0597">Phosphoprotein</keyword>
<dbReference type="InterPro" id="IPR003660">
    <property type="entry name" value="HAMP_dom"/>
</dbReference>
<feature type="domain" description="HAMP" evidence="18">
    <location>
        <begin position="259"/>
        <end position="311"/>
    </location>
</feature>
<evidence type="ECO:0000256" key="5">
    <source>
        <dbReference type="ARBA" id="ARBA00022553"/>
    </source>
</evidence>
<feature type="transmembrane region" description="Helical" evidence="16">
    <location>
        <begin position="234"/>
        <end position="257"/>
    </location>
</feature>
<dbReference type="SMART" id="SM00304">
    <property type="entry name" value="HAMP"/>
    <property type="match status" value="1"/>
</dbReference>
<dbReference type="InterPro" id="IPR036890">
    <property type="entry name" value="HATPase_C_sf"/>
</dbReference>
<dbReference type="InterPro" id="IPR050736">
    <property type="entry name" value="Sensor_HK_Regulatory"/>
</dbReference>
<dbReference type="PROSITE" id="PS50885">
    <property type="entry name" value="HAMP"/>
    <property type="match status" value="1"/>
</dbReference>
<evidence type="ECO:0000256" key="10">
    <source>
        <dbReference type="ARBA" id="ARBA00022840"/>
    </source>
</evidence>
<dbReference type="CDD" id="cd06225">
    <property type="entry name" value="HAMP"/>
    <property type="match status" value="1"/>
</dbReference>
<dbReference type="GO" id="GO:0005886">
    <property type="term" value="C:plasma membrane"/>
    <property type="evidence" value="ECO:0007669"/>
    <property type="project" value="UniProtKB-SubCell"/>
</dbReference>